<reference evidence="6 7" key="1">
    <citation type="submission" date="2020-07" db="EMBL/GenBank/DDBJ databases">
        <title>Genome of Haloechinothrix sp.</title>
        <authorList>
            <person name="Tang S.-K."/>
            <person name="Yang L."/>
            <person name="Zhu W.-Y."/>
        </authorList>
    </citation>
    <scope>NUCLEOTIDE SEQUENCE [LARGE SCALE GENOMIC DNA]</scope>
    <source>
        <strain evidence="6 7">YIM 98757</strain>
    </source>
</reference>
<keyword evidence="2" id="KW-0238">DNA-binding</keyword>
<dbReference type="SMART" id="SM00346">
    <property type="entry name" value="HTH_ICLR"/>
    <property type="match status" value="1"/>
</dbReference>
<gene>
    <name evidence="6" type="ORF">H0B56_01775</name>
</gene>
<dbReference type="EMBL" id="JACCKD010000001">
    <property type="protein sequence ID" value="MBA0124264.1"/>
    <property type="molecule type" value="Genomic_DNA"/>
</dbReference>
<dbReference type="InterPro" id="IPR029016">
    <property type="entry name" value="GAF-like_dom_sf"/>
</dbReference>
<evidence type="ECO:0000259" key="4">
    <source>
        <dbReference type="PROSITE" id="PS51077"/>
    </source>
</evidence>
<keyword evidence="3" id="KW-0804">Transcription</keyword>
<proteinExistence type="predicted"/>
<dbReference type="AlphaFoldDB" id="A0A837ZVZ1"/>
<dbReference type="GO" id="GO:0045892">
    <property type="term" value="P:negative regulation of DNA-templated transcription"/>
    <property type="evidence" value="ECO:0007669"/>
    <property type="project" value="TreeGrafter"/>
</dbReference>
<evidence type="ECO:0000256" key="1">
    <source>
        <dbReference type="ARBA" id="ARBA00023015"/>
    </source>
</evidence>
<dbReference type="InterPro" id="IPR036390">
    <property type="entry name" value="WH_DNA-bd_sf"/>
</dbReference>
<dbReference type="GO" id="GO:0003677">
    <property type="term" value="F:DNA binding"/>
    <property type="evidence" value="ECO:0007669"/>
    <property type="project" value="UniProtKB-KW"/>
</dbReference>
<dbReference type="InterPro" id="IPR036388">
    <property type="entry name" value="WH-like_DNA-bd_sf"/>
</dbReference>
<protein>
    <submittedName>
        <fullName evidence="6">IclR family transcriptional regulator</fullName>
    </submittedName>
</protein>
<dbReference type="Gene3D" id="1.10.10.10">
    <property type="entry name" value="Winged helix-like DNA-binding domain superfamily/Winged helix DNA-binding domain"/>
    <property type="match status" value="1"/>
</dbReference>
<comment type="caution">
    <text evidence="6">The sequence shown here is derived from an EMBL/GenBank/DDBJ whole genome shotgun (WGS) entry which is preliminary data.</text>
</comment>
<dbReference type="Pfam" id="PF09339">
    <property type="entry name" value="HTH_IclR"/>
    <property type="match status" value="1"/>
</dbReference>
<feature type="domain" description="HTH iclR-type" evidence="4">
    <location>
        <begin position="12"/>
        <end position="73"/>
    </location>
</feature>
<sequence>MVDADSGSETRVQAVQRASRLLMAVVNGSTDGTAKGLATALGLAVPTTHHLLSTLVDEGLLARGDQSRYVLGPQVLLLAEAFYRDDSAPEYMVGALRRLADQTRETSYVAAWRGTDIRMLASIESQQPLRVEVPSGPYVDAHARATGKALLAFARAETRDAYLKLNPMRPVTQSTITDKDSFDEELKRTRERGYAIDEEEFHADVSCVSVPVLTGGYAVAAFSISAPTSRFAEKRESLISATRSVAVSVEGAITTE</sequence>
<evidence type="ECO:0000313" key="6">
    <source>
        <dbReference type="EMBL" id="MBA0124264.1"/>
    </source>
</evidence>
<evidence type="ECO:0000256" key="2">
    <source>
        <dbReference type="ARBA" id="ARBA00023125"/>
    </source>
</evidence>
<evidence type="ECO:0000313" key="7">
    <source>
        <dbReference type="Proteomes" id="UP000582974"/>
    </source>
</evidence>
<dbReference type="PANTHER" id="PTHR30136">
    <property type="entry name" value="HELIX-TURN-HELIX TRANSCRIPTIONAL REGULATOR, ICLR FAMILY"/>
    <property type="match status" value="1"/>
</dbReference>
<keyword evidence="7" id="KW-1185">Reference proteome</keyword>
<accession>A0A837ZVZ1</accession>
<dbReference type="InterPro" id="IPR014757">
    <property type="entry name" value="Tscrpt_reg_IclR_C"/>
</dbReference>
<evidence type="ECO:0000256" key="3">
    <source>
        <dbReference type="ARBA" id="ARBA00023163"/>
    </source>
</evidence>
<dbReference type="GO" id="GO:0003700">
    <property type="term" value="F:DNA-binding transcription factor activity"/>
    <property type="evidence" value="ECO:0007669"/>
    <property type="project" value="TreeGrafter"/>
</dbReference>
<dbReference type="Pfam" id="PF01614">
    <property type="entry name" value="IclR_C"/>
    <property type="match status" value="1"/>
</dbReference>
<dbReference type="PROSITE" id="PS51077">
    <property type="entry name" value="HTH_ICLR"/>
    <property type="match status" value="1"/>
</dbReference>
<dbReference type="Gene3D" id="3.30.450.40">
    <property type="match status" value="1"/>
</dbReference>
<dbReference type="InterPro" id="IPR005471">
    <property type="entry name" value="Tscrpt_reg_IclR_N"/>
</dbReference>
<dbReference type="RefSeq" id="WP_180891152.1">
    <property type="nucleotide sequence ID" value="NZ_JACCKD010000001.1"/>
</dbReference>
<dbReference type="SUPFAM" id="SSF55781">
    <property type="entry name" value="GAF domain-like"/>
    <property type="match status" value="1"/>
</dbReference>
<feature type="domain" description="IclR-ED" evidence="5">
    <location>
        <begin position="74"/>
        <end position="256"/>
    </location>
</feature>
<evidence type="ECO:0000259" key="5">
    <source>
        <dbReference type="PROSITE" id="PS51078"/>
    </source>
</evidence>
<dbReference type="PROSITE" id="PS51078">
    <property type="entry name" value="ICLR_ED"/>
    <property type="match status" value="1"/>
</dbReference>
<dbReference type="Proteomes" id="UP000582974">
    <property type="component" value="Unassembled WGS sequence"/>
</dbReference>
<dbReference type="PANTHER" id="PTHR30136:SF24">
    <property type="entry name" value="HTH-TYPE TRANSCRIPTIONAL REPRESSOR ALLR"/>
    <property type="match status" value="1"/>
</dbReference>
<dbReference type="SUPFAM" id="SSF46785">
    <property type="entry name" value="Winged helix' DNA-binding domain"/>
    <property type="match status" value="1"/>
</dbReference>
<organism evidence="6 7">
    <name type="scientific">Haloechinothrix aidingensis</name>
    <dbReference type="NCBI Taxonomy" id="2752311"/>
    <lineage>
        <taxon>Bacteria</taxon>
        <taxon>Bacillati</taxon>
        <taxon>Actinomycetota</taxon>
        <taxon>Actinomycetes</taxon>
        <taxon>Pseudonocardiales</taxon>
        <taxon>Pseudonocardiaceae</taxon>
        <taxon>Haloechinothrix</taxon>
    </lineage>
</organism>
<keyword evidence="1" id="KW-0805">Transcription regulation</keyword>
<dbReference type="InterPro" id="IPR050707">
    <property type="entry name" value="HTH_MetabolicPath_Reg"/>
</dbReference>
<name>A0A837ZVZ1_9PSEU</name>